<gene>
    <name evidence="1" type="ORF">E2C01_043171</name>
</gene>
<comment type="caution">
    <text evidence="1">The sequence shown here is derived from an EMBL/GenBank/DDBJ whole genome shotgun (WGS) entry which is preliminary data.</text>
</comment>
<dbReference type="EMBL" id="VSRR010008834">
    <property type="protein sequence ID" value="MPC49372.1"/>
    <property type="molecule type" value="Genomic_DNA"/>
</dbReference>
<accession>A0A5B7FS79</accession>
<name>A0A5B7FS79_PORTR</name>
<protein>
    <submittedName>
        <fullName evidence="1">Uncharacterized protein</fullName>
    </submittedName>
</protein>
<proteinExistence type="predicted"/>
<dbReference type="Proteomes" id="UP000324222">
    <property type="component" value="Unassembled WGS sequence"/>
</dbReference>
<organism evidence="1 2">
    <name type="scientific">Portunus trituberculatus</name>
    <name type="common">Swimming crab</name>
    <name type="synonym">Neptunus trituberculatus</name>
    <dbReference type="NCBI Taxonomy" id="210409"/>
    <lineage>
        <taxon>Eukaryota</taxon>
        <taxon>Metazoa</taxon>
        <taxon>Ecdysozoa</taxon>
        <taxon>Arthropoda</taxon>
        <taxon>Crustacea</taxon>
        <taxon>Multicrustacea</taxon>
        <taxon>Malacostraca</taxon>
        <taxon>Eumalacostraca</taxon>
        <taxon>Eucarida</taxon>
        <taxon>Decapoda</taxon>
        <taxon>Pleocyemata</taxon>
        <taxon>Brachyura</taxon>
        <taxon>Eubrachyura</taxon>
        <taxon>Portunoidea</taxon>
        <taxon>Portunidae</taxon>
        <taxon>Portuninae</taxon>
        <taxon>Portunus</taxon>
    </lineage>
</organism>
<reference evidence="1 2" key="1">
    <citation type="submission" date="2019-05" db="EMBL/GenBank/DDBJ databases">
        <title>Another draft genome of Portunus trituberculatus and its Hox gene families provides insights of decapod evolution.</title>
        <authorList>
            <person name="Jeong J.-H."/>
            <person name="Song I."/>
            <person name="Kim S."/>
            <person name="Choi T."/>
            <person name="Kim D."/>
            <person name="Ryu S."/>
            <person name="Kim W."/>
        </authorList>
    </citation>
    <scope>NUCLEOTIDE SEQUENCE [LARGE SCALE GENOMIC DNA]</scope>
    <source>
        <tissue evidence="1">Muscle</tissue>
    </source>
</reference>
<evidence type="ECO:0000313" key="2">
    <source>
        <dbReference type="Proteomes" id="UP000324222"/>
    </source>
</evidence>
<evidence type="ECO:0000313" key="1">
    <source>
        <dbReference type="EMBL" id="MPC49372.1"/>
    </source>
</evidence>
<dbReference type="AlphaFoldDB" id="A0A5B7FS79"/>
<keyword evidence="2" id="KW-1185">Reference proteome</keyword>
<sequence>MRAGQIFPKLRNFFGVHDVCASENGAGNVSSCTRYAIHSGTYCELSRYLFHSVFLLSTHTQNRCKRMTITCSRTLPVDVMGRPIFAVMKG</sequence>